<name>A0A8X7T8M1_9BASI</name>
<evidence type="ECO:0000313" key="4">
    <source>
        <dbReference type="Proteomes" id="UP000078113"/>
    </source>
</evidence>
<reference evidence="3" key="1">
    <citation type="submission" date="2016-04" db="EMBL/GenBank/DDBJ databases">
        <authorList>
            <person name="Nguyen H.D."/>
            <person name="Samba Siva P."/>
            <person name="Cullis J."/>
            <person name="Levesque C.A."/>
            <person name="Hambleton S."/>
        </authorList>
    </citation>
    <scope>NUCLEOTIDE SEQUENCE</scope>
    <source>
        <strain evidence="3">DAOMC 236422</strain>
    </source>
</reference>
<dbReference type="Proteomes" id="UP000078113">
    <property type="component" value="Unassembled WGS sequence"/>
</dbReference>
<keyword evidence="1" id="KW-0479">Metal-binding</keyword>
<protein>
    <recommendedName>
        <fullName evidence="2">SWIM-type domain-containing protein</fullName>
    </recommendedName>
</protein>
<evidence type="ECO:0000256" key="1">
    <source>
        <dbReference type="PROSITE-ProRule" id="PRU00325"/>
    </source>
</evidence>
<evidence type="ECO:0000313" key="3">
    <source>
        <dbReference type="EMBL" id="KAE8272098.1"/>
    </source>
</evidence>
<dbReference type="GO" id="GO:0008270">
    <property type="term" value="F:zinc ion binding"/>
    <property type="evidence" value="ECO:0007669"/>
    <property type="project" value="UniProtKB-KW"/>
</dbReference>
<evidence type="ECO:0000259" key="2">
    <source>
        <dbReference type="PROSITE" id="PS50966"/>
    </source>
</evidence>
<gene>
    <name evidence="3" type="ORF">A4X09_0g232</name>
</gene>
<organism evidence="3 4">
    <name type="scientific">Tilletia walkeri</name>
    <dbReference type="NCBI Taxonomy" id="117179"/>
    <lineage>
        <taxon>Eukaryota</taxon>
        <taxon>Fungi</taxon>
        <taxon>Dikarya</taxon>
        <taxon>Basidiomycota</taxon>
        <taxon>Ustilaginomycotina</taxon>
        <taxon>Exobasidiomycetes</taxon>
        <taxon>Tilletiales</taxon>
        <taxon>Tilletiaceae</taxon>
        <taxon>Tilletia</taxon>
    </lineage>
</organism>
<dbReference type="InterPro" id="IPR007527">
    <property type="entry name" value="Znf_SWIM"/>
</dbReference>
<dbReference type="PANTHER" id="PTHR33977:SF1">
    <property type="entry name" value="ZINC ION BINDING PROTEIN"/>
    <property type="match status" value="1"/>
</dbReference>
<feature type="domain" description="SWIM-type" evidence="2">
    <location>
        <begin position="197"/>
        <end position="229"/>
    </location>
</feature>
<proteinExistence type="predicted"/>
<feature type="non-terminal residue" evidence="3">
    <location>
        <position position="1"/>
    </location>
</feature>
<keyword evidence="4" id="KW-1185">Reference proteome</keyword>
<dbReference type="Pfam" id="PF04434">
    <property type="entry name" value="SWIM"/>
    <property type="match status" value="1"/>
</dbReference>
<dbReference type="PROSITE" id="PS50966">
    <property type="entry name" value="ZF_SWIM"/>
    <property type="match status" value="1"/>
</dbReference>
<keyword evidence="1" id="KW-0863">Zinc-finger</keyword>
<keyword evidence="1" id="KW-0862">Zinc</keyword>
<reference evidence="3" key="2">
    <citation type="journal article" date="2019" name="IMA Fungus">
        <title>Genome sequencing and comparison of five Tilletia species to identify candidate genes for the detection of regulated species infecting wheat.</title>
        <authorList>
            <person name="Nguyen H.D.T."/>
            <person name="Sultana T."/>
            <person name="Kesanakurti P."/>
            <person name="Hambleton S."/>
        </authorList>
    </citation>
    <scope>NUCLEOTIDE SEQUENCE</scope>
    <source>
        <strain evidence="3">DAOMC 236422</strain>
    </source>
</reference>
<comment type="caution">
    <text evidence="3">The sequence shown here is derived from an EMBL/GenBank/DDBJ whole genome shotgun (WGS) entry which is preliminary data.</text>
</comment>
<dbReference type="AlphaFoldDB" id="A0A8X7T8M1"/>
<dbReference type="EMBL" id="LWDG02000004">
    <property type="protein sequence ID" value="KAE8272098.1"/>
    <property type="molecule type" value="Genomic_DNA"/>
</dbReference>
<sequence>HILRAWDDNVCDKVRVAGTDEVSKTKAAELQATCKAELRDLMRASDIEQFEQLKVKLLRTWRESHPGFVKYFETEWLVKRTPTMWANPFRTHAHFGIDTNNLIEGWHGNLKVNYLGFIRLQRADHVVQVLVREVFPDFYRELVQCKLGIRIPHLCLQERQARKKAYALSYAELGVMVTNLYGETFEVKSASDPTLSHTVQADVGTCTCPVFESTSLICKHLFICSGATGLPVFRLRRNVQDTAISNAEDQAPAATTEYLPVDAEAAIASEEAERERLVNQQKRDHYTACGSEIERLIRAYDALGTDSTILGTSRATFEHLQAEITAARRTAEGIRCGEQGDSG</sequence>
<dbReference type="PANTHER" id="PTHR33977">
    <property type="entry name" value="ZINC ION BINDING PROTEIN"/>
    <property type="match status" value="1"/>
</dbReference>
<accession>A0A8X7T8M1</accession>